<evidence type="ECO:0000259" key="1">
    <source>
        <dbReference type="Pfam" id="PF17295"/>
    </source>
</evidence>
<organism evidence="2 3">
    <name type="scientific">Calderihabitans maritimus</name>
    <dbReference type="NCBI Taxonomy" id="1246530"/>
    <lineage>
        <taxon>Bacteria</taxon>
        <taxon>Bacillati</taxon>
        <taxon>Bacillota</taxon>
        <taxon>Clostridia</taxon>
        <taxon>Neomoorellales</taxon>
        <taxon>Calderihabitantaceae</taxon>
        <taxon>Calderihabitans</taxon>
    </lineage>
</organism>
<name>A0A1Z5HY31_9FIRM</name>
<dbReference type="InterPro" id="IPR035255">
    <property type="entry name" value="DUF5348"/>
</dbReference>
<accession>A0A1Z5HY31</accession>
<dbReference type="AlphaFoldDB" id="A0A1Z5HY31"/>
<keyword evidence="3" id="KW-1185">Reference proteome</keyword>
<gene>
    <name evidence="2" type="ORF">KKC1_33870</name>
</gene>
<feature type="domain" description="DUF5348" evidence="1">
    <location>
        <begin position="8"/>
        <end position="58"/>
    </location>
</feature>
<dbReference type="Gene3D" id="2.40.10.390">
    <property type="match status" value="1"/>
</dbReference>
<dbReference type="Proteomes" id="UP000197032">
    <property type="component" value="Unassembled WGS sequence"/>
</dbReference>
<evidence type="ECO:0000313" key="2">
    <source>
        <dbReference type="EMBL" id="GAW94277.1"/>
    </source>
</evidence>
<dbReference type="Pfam" id="PF17295">
    <property type="entry name" value="DUF5348"/>
    <property type="match status" value="1"/>
</dbReference>
<sequence length="71" mass="8210">MTLKQGILYFRDESSNWIFEDTHGNAYALHCGEGLEIKISGRYRPCRLELAEDWYVVFPEASLCFKTGSFV</sequence>
<dbReference type="RefSeq" id="WP_088555261.1">
    <property type="nucleotide sequence ID" value="NZ_BDGJ01000211.1"/>
</dbReference>
<evidence type="ECO:0000313" key="3">
    <source>
        <dbReference type="Proteomes" id="UP000197032"/>
    </source>
</evidence>
<dbReference type="EMBL" id="BDGJ01000211">
    <property type="protein sequence ID" value="GAW94277.1"/>
    <property type="molecule type" value="Genomic_DNA"/>
</dbReference>
<protein>
    <recommendedName>
        <fullName evidence="1">DUF5348 domain-containing protein</fullName>
    </recommendedName>
</protein>
<reference evidence="3" key="1">
    <citation type="journal article" date="2017" name="Appl. Environ. Microbiol.">
        <title>Genomic analysis of Calderihabitans maritimus KKC1, a thermophilic hydrogenogenic carboxydotrophic bacterium isolated from marine sediment.</title>
        <authorList>
            <person name="Omae K."/>
            <person name="Yoneda Y."/>
            <person name="Fukuyama Y."/>
            <person name="Yoshida T."/>
            <person name="Sako Y."/>
        </authorList>
    </citation>
    <scope>NUCLEOTIDE SEQUENCE [LARGE SCALE GENOMIC DNA]</scope>
    <source>
        <strain evidence="3">KKC1</strain>
    </source>
</reference>
<dbReference type="OrthoDB" id="9554183at2"/>
<comment type="caution">
    <text evidence="2">The sequence shown here is derived from an EMBL/GenBank/DDBJ whole genome shotgun (WGS) entry which is preliminary data.</text>
</comment>
<proteinExistence type="predicted"/>